<reference evidence="3 4" key="1">
    <citation type="submission" date="2019-08" db="EMBL/GenBank/DDBJ databases">
        <title>Lentzea from Indian Himalayas.</title>
        <authorList>
            <person name="Mandal S."/>
            <person name="Mallick Gupta A."/>
            <person name="Maiti P.K."/>
            <person name="Sarkar J."/>
            <person name="Mandal S."/>
        </authorList>
    </citation>
    <scope>NUCLEOTIDE SEQUENCE [LARGE SCALE GENOMIC DNA]</scope>
    <source>
        <strain evidence="3 4">PSKA42</strain>
    </source>
</reference>
<keyword evidence="4" id="KW-1185">Reference proteome</keyword>
<keyword evidence="2" id="KW-0472">Membrane</keyword>
<dbReference type="Proteomes" id="UP001515943">
    <property type="component" value="Unassembled WGS sequence"/>
</dbReference>
<gene>
    <name evidence="3" type="ORF">FXN61_15445</name>
</gene>
<comment type="caution">
    <text evidence="3">The sequence shown here is derived from an EMBL/GenBank/DDBJ whole genome shotgun (WGS) entry which is preliminary data.</text>
</comment>
<keyword evidence="2" id="KW-1133">Transmembrane helix</keyword>
<evidence type="ECO:0000256" key="1">
    <source>
        <dbReference type="SAM" id="Coils"/>
    </source>
</evidence>
<accession>A0ABX1FHB0</accession>
<dbReference type="EMBL" id="VSRL01000047">
    <property type="protein sequence ID" value="NKE58144.1"/>
    <property type="molecule type" value="Genomic_DNA"/>
</dbReference>
<keyword evidence="2" id="KW-0812">Transmembrane</keyword>
<keyword evidence="1" id="KW-0175">Coiled coil</keyword>
<name>A0ABX1FHB0_9PSEU</name>
<feature type="transmembrane region" description="Helical" evidence="2">
    <location>
        <begin position="426"/>
        <end position="448"/>
    </location>
</feature>
<organism evidence="3 4">
    <name type="scientific">Lentzea indica</name>
    <dbReference type="NCBI Taxonomy" id="2604800"/>
    <lineage>
        <taxon>Bacteria</taxon>
        <taxon>Bacillati</taxon>
        <taxon>Actinomycetota</taxon>
        <taxon>Actinomycetes</taxon>
        <taxon>Pseudonocardiales</taxon>
        <taxon>Pseudonocardiaceae</taxon>
        <taxon>Lentzea</taxon>
    </lineage>
</organism>
<protein>
    <submittedName>
        <fullName evidence="3">Uncharacterized protein</fullName>
    </submittedName>
</protein>
<dbReference type="RefSeq" id="WP_167974582.1">
    <property type="nucleotide sequence ID" value="NZ_VSRL01000047.1"/>
</dbReference>
<proteinExistence type="predicted"/>
<feature type="coiled-coil region" evidence="1">
    <location>
        <begin position="385"/>
        <end position="412"/>
    </location>
</feature>
<evidence type="ECO:0000313" key="3">
    <source>
        <dbReference type="EMBL" id="NKE58144.1"/>
    </source>
</evidence>
<sequence length="494" mass="55973">MSVVAHLLRIAGPDLYARSPFRIMWLETQADIDQADWRRLGILADIDLADWPRLGISADMRPQGNVVVGSDLWLPPPRVTRQLLDRAMYALKSSDERLAEELFWYWDEAHGCGCPFVVHLLHNEAVRAHATVLYLEGLWLLRGERREEVWRRKAARKAAWREAATKWRVALAHEGFWHHVRRRAGDAVDLDELRATLPRALLQPQAELAARRRDVDLLALLDEWDVGEDIRTEAIRRAATPRLERARVALAEIVLYRGAGPLPSGDEVGGLAKTLCFVEKALPDERSQRTAEIRSLVKDLCALCGIMVAATADTRDLCWALEDAARWLRAEEARRGEVWRAAQRSRVTPWSYRPDRTERLDRVQRMIAAGSFRSATRELEDWRANATTSSEREEIRRLLDEVERRRAQTEVQPETGPARRQAWAGWWKAVAAILIVLMLVLLVVLLLLPRRGSAGGYELPASGRRCQSIMDWRSGAAVGSDAPGAIMMNGDLDA</sequence>
<evidence type="ECO:0000313" key="4">
    <source>
        <dbReference type="Proteomes" id="UP001515943"/>
    </source>
</evidence>
<evidence type="ECO:0000256" key="2">
    <source>
        <dbReference type="SAM" id="Phobius"/>
    </source>
</evidence>